<evidence type="ECO:0000313" key="3">
    <source>
        <dbReference type="Proteomes" id="UP001237642"/>
    </source>
</evidence>
<keyword evidence="1" id="KW-0812">Transmembrane</keyword>
<protein>
    <submittedName>
        <fullName evidence="2">Uncharacterized protein</fullName>
    </submittedName>
</protein>
<organism evidence="2 3">
    <name type="scientific">Heracleum sosnowskyi</name>
    <dbReference type="NCBI Taxonomy" id="360622"/>
    <lineage>
        <taxon>Eukaryota</taxon>
        <taxon>Viridiplantae</taxon>
        <taxon>Streptophyta</taxon>
        <taxon>Embryophyta</taxon>
        <taxon>Tracheophyta</taxon>
        <taxon>Spermatophyta</taxon>
        <taxon>Magnoliopsida</taxon>
        <taxon>eudicotyledons</taxon>
        <taxon>Gunneridae</taxon>
        <taxon>Pentapetalae</taxon>
        <taxon>asterids</taxon>
        <taxon>campanulids</taxon>
        <taxon>Apiales</taxon>
        <taxon>Apiaceae</taxon>
        <taxon>Apioideae</taxon>
        <taxon>apioid superclade</taxon>
        <taxon>Tordylieae</taxon>
        <taxon>Tordyliinae</taxon>
        <taxon>Heracleum</taxon>
    </lineage>
</organism>
<dbReference type="AlphaFoldDB" id="A0AAD8H7H2"/>
<keyword evidence="3" id="KW-1185">Reference proteome</keyword>
<accession>A0AAD8H7H2</accession>
<feature type="transmembrane region" description="Helical" evidence="1">
    <location>
        <begin position="76"/>
        <end position="96"/>
    </location>
</feature>
<keyword evidence="1" id="KW-0472">Membrane</keyword>
<reference evidence="2" key="2">
    <citation type="submission" date="2023-05" db="EMBL/GenBank/DDBJ databases">
        <authorList>
            <person name="Schelkunov M.I."/>
        </authorList>
    </citation>
    <scope>NUCLEOTIDE SEQUENCE</scope>
    <source>
        <strain evidence="2">Hsosn_3</strain>
        <tissue evidence="2">Leaf</tissue>
    </source>
</reference>
<dbReference type="EMBL" id="JAUIZM010000010">
    <property type="protein sequence ID" value="KAK1361478.1"/>
    <property type="molecule type" value="Genomic_DNA"/>
</dbReference>
<proteinExistence type="predicted"/>
<dbReference type="Proteomes" id="UP001237642">
    <property type="component" value="Unassembled WGS sequence"/>
</dbReference>
<comment type="caution">
    <text evidence="2">The sequence shown here is derived from an EMBL/GenBank/DDBJ whole genome shotgun (WGS) entry which is preliminary data.</text>
</comment>
<feature type="transmembrane region" description="Helical" evidence="1">
    <location>
        <begin position="144"/>
        <end position="167"/>
    </location>
</feature>
<gene>
    <name evidence="2" type="ORF">POM88_045952</name>
</gene>
<sequence>MSLQTKEKRYLFSLLKKRLEAFAFKSDIYLLLLFERASGDDLQRHPLELIAKLTMRLMLPVSLTNLSPNVQNTTDFLTGILKLLLIIVLNTGHIPFGHKNTVLNMSMIELLRAAVAQDKKYVALDDGRGLSPGVFGFYNYGDVMYWPMFIVADVMYWPMFIVSSLSYKSGDNLRIIKLALALGMEQQKRYAFMYSLRCFQGFALSTFLNVHFVEHWIKCSGKYQSNNPMIKPLRLRLRRQVYFGVLTLLDAASSEGMKADEEQDGDNA</sequence>
<reference evidence="2" key="1">
    <citation type="submission" date="2023-02" db="EMBL/GenBank/DDBJ databases">
        <title>Genome of toxic invasive species Heracleum sosnowskyi carries increased number of genes despite the absence of recent whole-genome duplications.</title>
        <authorList>
            <person name="Schelkunov M."/>
            <person name="Shtratnikova V."/>
            <person name="Makarenko M."/>
            <person name="Klepikova A."/>
            <person name="Omelchenko D."/>
            <person name="Novikova G."/>
            <person name="Obukhova E."/>
            <person name="Bogdanov V."/>
            <person name="Penin A."/>
            <person name="Logacheva M."/>
        </authorList>
    </citation>
    <scope>NUCLEOTIDE SEQUENCE</scope>
    <source>
        <strain evidence="2">Hsosn_3</strain>
        <tissue evidence="2">Leaf</tissue>
    </source>
</reference>
<evidence type="ECO:0000256" key="1">
    <source>
        <dbReference type="SAM" id="Phobius"/>
    </source>
</evidence>
<name>A0AAD8H7H2_9APIA</name>
<keyword evidence="1" id="KW-1133">Transmembrane helix</keyword>
<evidence type="ECO:0000313" key="2">
    <source>
        <dbReference type="EMBL" id="KAK1361478.1"/>
    </source>
</evidence>